<keyword evidence="6" id="KW-1185">Reference proteome</keyword>
<evidence type="ECO:0000313" key="5">
    <source>
        <dbReference type="EMBL" id="MDN5211577.1"/>
    </source>
</evidence>
<feature type="coiled-coil region" evidence="2">
    <location>
        <begin position="128"/>
        <end position="155"/>
    </location>
</feature>
<dbReference type="InterPro" id="IPR036869">
    <property type="entry name" value="J_dom_sf"/>
</dbReference>
<dbReference type="Gene3D" id="1.10.287.110">
    <property type="entry name" value="DnaJ domain"/>
    <property type="match status" value="1"/>
</dbReference>
<comment type="caution">
    <text evidence="5">The sequence shown here is derived from an EMBL/GenBank/DDBJ whole genome shotgun (WGS) entry which is preliminary data.</text>
</comment>
<name>A0ABT8L3G1_9BACT</name>
<keyword evidence="3" id="KW-0812">Transmembrane</keyword>
<dbReference type="SUPFAM" id="SSF48452">
    <property type="entry name" value="TPR-like"/>
    <property type="match status" value="1"/>
</dbReference>
<dbReference type="Proteomes" id="UP001172083">
    <property type="component" value="Unassembled WGS sequence"/>
</dbReference>
<dbReference type="InterPro" id="IPR001623">
    <property type="entry name" value="DnaJ_domain"/>
</dbReference>
<keyword evidence="2" id="KW-0175">Coiled coil</keyword>
<gene>
    <name evidence="5" type="ORF">QQ020_05930</name>
</gene>
<dbReference type="SMART" id="SM00271">
    <property type="entry name" value="DnaJ"/>
    <property type="match status" value="1"/>
</dbReference>
<evidence type="ECO:0000313" key="6">
    <source>
        <dbReference type="Proteomes" id="UP001172083"/>
    </source>
</evidence>
<dbReference type="PRINTS" id="PR00625">
    <property type="entry name" value="JDOMAIN"/>
</dbReference>
<dbReference type="Pfam" id="PF00226">
    <property type="entry name" value="DnaJ"/>
    <property type="match status" value="1"/>
</dbReference>
<dbReference type="EMBL" id="JAUJEB010000001">
    <property type="protein sequence ID" value="MDN5211577.1"/>
    <property type="molecule type" value="Genomic_DNA"/>
</dbReference>
<dbReference type="RefSeq" id="WP_346756907.1">
    <property type="nucleotide sequence ID" value="NZ_JAUJEB010000001.1"/>
</dbReference>
<accession>A0ABT8L3G1</accession>
<dbReference type="InterPro" id="IPR011990">
    <property type="entry name" value="TPR-like_helical_dom_sf"/>
</dbReference>
<dbReference type="Pfam" id="PF13432">
    <property type="entry name" value="TPR_16"/>
    <property type="match status" value="1"/>
</dbReference>
<keyword evidence="3" id="KW-0472">Membrane</keyword>
<dbReference type="PROSITE" id="PS00636">
    <property type="entry name" value="DNAJ_1"/>
    <property type="match status" value="1"/>
</dbReference>
<feature type="transmembrane region" description="Helical" evidence="3">
    <location>
        <begin position="109"/>
        <end position="128"/>
    </location>
</feature>
<dbReference type="InterPro" id="IPR019734">
    <property type="entry name" value="TPR_rpt"/>
</dbReference>
<proteinExistence type="predicted"/>
<dbReference type="SUPFAM" id="SSF46565">
    <property type="entry name" value="Chaperone J-domain"/>
    <property type="match status" value="1"/>
</dbReference>
<dbReference type="PANTHER" id="PTHR44360">
    <property type="entry name" value="DNAJ HOMOLOG SUBFAMILY B MEMBER 9"/>
    <property type="match status" value="1"/>
</dbReference>
<evidence type="ECO:0000256" key="1">
    <source>
        <dbReference type="ARBA" id="ARBA00023186"/>
    </source>
</evidence>
<dbReference type="Gene3D" id="1.25.40.10">
    <property type="entry name" value="Tetratricopeptide repeat domain"/>
    <property type="match status" value="2"/>
</dbReference>
<dbReference type="PANTHER" id="PTHR44360:SF1">
    <property type="entry name" value="DNAJ HOMOLOG SUBFAMILY B MEMBER 9"/>
    <property type="match status" value="1"/>
</dbReference>
<keyword evidence="1" id="KW-0143">Chaperone</keyword>
<evidence type="ECO:0000256" key="3">
    <source>
        <dbReference type="SAM" id="Phobius"/>
    </source>
</evidence>
<keyword evidence="3" id="KW-1133">Transmembrane helix</keyword>
<organism evidence="5 6">
    <name type="scientific">Agaribacillus aureus</name>
    <dbReference type="NCBI Taxonomy" id="3051825"/>
    <lineage>
        <taxon>Bacteria</taxon>
        <taxon>Pseudomonadati</taxon>
        <taxon>Bacteroidota</taxon>
        <taxon>Cytophagia</taxon>
        <taxon>Cytophagales</taxon>
        <taxon>Splendidivirgaceae</taxon>
        <taxon>Agaribacillus</taxon>
    </lineage>
</organism>
<sequence>MNYYQLLGVDQKASQKAIKNAYKKLAFQYHPDKNPGDTQAENMFKEINNAYQTLSDPEKKALYDLKINYSAFQQTFTYEKPAYRYRDYQQKKYNYQQGYRKYNTERNKLANLWAVGILVAISVAYFVMAGINDYIKELELEKIQTEEENIIYDAREKYTAGIFNEALSILQKHLNENGNRKAVNDLKKKYLEEIKRRGYNDFHNRNYKEALSALKILYNYGDSLSLDFYSMVAESSRKVGNYHDAIEAYQYIARKAPENLEAHLQTALIFTYDLKEYQKALESYHHARNLTIENYIEEYGKAFVLVFNPDRIPESHYLLYSGLGLASQKVNDNVTAHEALDWAIILRPNRPEAHYLKGLAYQGAGDDELACKYWSLAYTLGLEEAGKLLKLNCR</sequence>
<dbReference type="InterPro" id="IPR018253">
    <property type="entry name" value="DnaJ_domain_CS"/>
</dbReference>
<evidence type="ECO:0000256" key="2">
    <source>
        <dbReference type="SAM" id="Coils"/>
    </source>
</evidence>
<dbReference type="SMART" id="SM00028">
    <property type="entry name" value="TPR"/>
    <property type="match status" value="4"/>
</dbReference>
<dbReference type="InterPro" id="IPR051948">
    <property type="entry name" value="Hsp70_co-chaperone_J-domain"/>
</dbReference>
<dbReference type="CDD" id="cd06257">
    <property type="entry name" value="DnaJ"/>
    <property type="match status" value="1"/>
</dbReference>
<feature type="domain" description="J" evidence="4">
    <location>
        <begin position="2"/>
        <end position="67"/>
    </location>
</feature>
<evidence type="ECO:0000259" key="4">
    <source>
        <dbReference type="PROSITE" id="PS50076"/>
    </source>
</evidence>
<dbReference type="PROSITE" id="PS50076">
    <property type="entry name" value="DNAJ_2"/>
    <property type="match status" value="1"/>
</dbReference>
<protein>
    <submittedName>
        <fullName evidence="5">DnaJ domain-containing protein</fullName>
    </submittedName>
</protein>
<reference evidence="5" key="1">
    <citation type="submission" date="2023-06" db="EMBL/GenBank/DDBJ databases">
        <title>Genomic of Agaribacillus aureum.</title>
        <authorList>
            <person name="Wang G."/>
        </authorList>
    </citation>
    <scope>NUCLEOTIDE SEQUENCE</scope>
    <source>
        <strain evidence="5">BMA12</strain>
    </source>
</reference>